<evidence type="ECO:0000256" key="6">
    <source>
        <dbReference type="RuleBase" id="RU361161"/>
    </source>
</evidence>
<feature type="domain" description="PA14" evidence="7">
    <location>
        <begin position="409"/>
        <end position="576"/>
    </location>
</feature>
<dbReference type="PROSITE" id="PS51820">
    <property type="entry name" value="PA14"/>
    <property type="match status" value="1"/>
</dbReference>
<dbReference type="SMART" id="SM01217">
    <property type="entry name" value="Fn3_like"/>
    <property type="match status" value="1"/>
</dbReference>
<dbReference type="Pfam" id="PF00933">
    <property type="entry name" value="Glyco_hydro_3"/>
    <property type="match status" value="1"/>
</dbReference>
<dbReference type="Pfam" id="PF07691">
    <property type="entry name" value="PA14"/>
    <property type="match status" value="1"/>
</dbReference>
<dbReference type="EC" id="3.2.1.21" evidence="3 6"/>
<evidence type="ECO:0000259" key="7">
    <source>
        <dbReference type="PROSITE" id="PS51820"/>
    </source>
</evidence>
<comment type="catalytic activity">
    <reaction evidence="1 6">
        <text>Hydrolysis of terminal, non-reducing beta-D-glucosyl residues with release of beta-D-glucose.</text>
        <dbReference type="EC" id="3.2.1.21"/>
    </reaction>
</comment>
<evidence type="ECO:0000313" key="8">
    <source>
        <dbReference type="EMBL" id="TDL18908.1"/>
    </source>
</evidence>
<dbReference type="Gene3D" id="3.40.50.1700">
    <property type="entry name" value="Glycoside hydrolase family 3 C-terminal domain"/>
    <property type="match status" value="1"/>
</dbReference>
<dbReference type="Gene3D" id="2.60.40.10">
    <property type="entry name" value="Immunoglobulins"/>
    <property type="match status" value="1"/>
</dbReference>
<dbReference type="GO" id="GO:0008422">
    <property type="term" value="F:beta-glucosidase activity"/>
    <property type="evidence" value="ECO:0007669"/>
    <property type="project" value="UniProtKB-EC"/>
</dbReference>
<keyword evidence="5 6" id="KW-0326">Glycosidase</keyword>
<evidence type="ECO:0000256" key="3">
    <source>
        <dbReference type="ARBA" id="ARBA00012744"/>
    </source>
</evidence>
<name>A0A4Y7PV24_9AGAM</name>
<dbReference type="SMART" id="SM00758">
    <property type="entry name" value="PA14"/>
    <property type="match status" value="1"/>
</dbReference>
<dbReference type="AlphaFoldDB" id="A0A4Y7PV24"/>
<dbReference type="Gene3D" id="3.20.20.300">
    <property type="entry name" value="Glycoside hydrolase, family 3, N-terminal domain"/>
    <property type="match status" value="1"/>
</dbReference>
<dbReference type="Proteomes" id="UP000294933">
    <property type="component" value="Unassembled WGS sequence"/>
</dbReference>
<proteinExistence type="inferred from homology"/>
<reference evidence="8 9" key="1">
    <citation type="submission" date="2018-06" db="EMBL/GenBank/DDBJ databases">
        <title>A transcriptomic atlas of mushroom development highlights an independent origin of complex multicellularity.</title>
        <authorList>
            <consortium name="DOE Joint Genome Institute"/>
            <person name="Krizsan K."/>
            <person name="Almasi E."/>
            <person name="Merenyi Z."/>
            <person name="Sahu N."/>
            <person name="Viragh M."/>
            <person name="Koszo T."/>
            <person name="Mondo S."/>
            <person name="Kiss B."/>
            <person name="Balint B."/>
            <person name="Kues U."/>
            <person name="Barry K."/>
            <person name="Hegedus J.C."/>
            <person name="Henrissat B."/>
            <person name="Johnson J."/>
            <person name="Lipzen A."/>
            <person name="Ohm R."/>
            <person name="Nagy I."/>
            <person name="Pangilinan J."/>
            <person name="Yan J."/>
            <person name="Xiong Y."/>
            <person name="Grigoriev I.V."/>
            <person name="Hibbett D.S."/>
            <person name="Nagy L.G."/>
        </authorList>
    </citation>
    <scope>NUCLEOTIDE SEQUENCE [LARGE SCALE GENOMIC DNA]</scope>
    <source>
        <strain evidence="8 9">SZMC22713</strain>
    </source>
</reference>
<dbReference type="VEuPathDB" id="FungiDB:BD410DRAFT_900550"/>
<dbReference type="EMBL" id="ML170202">
    <property type="protein sequence ID" value="TDL18908.1"/>
    <property type="molecule type" value="Genomic_DNA"/>
</dbReference>
<dbReference type="PANTHER" id="PTHR42715:SF27">
    <property type="entry name" value="BETA-GLUCOSIDASE-RELATED"/>
    <property type="match status" value="1"/>
</dbReference>
<evidence type="ECO:0000256" key="4">
    <source>
        <dbReference type="ARBA" id="ARBA00022801"/>
    </source>
</evidence>
<dbReference type="Pfam" id="PF01915">
    <property type="entry name" value="Glyco_hydro_3_C"/>
    <property type="match status" value="1"/>
</dbReference>
<dbReference type="Gene3D" id="2.60.120.260">
    <property type="entry name" value="Galactose-binding domain-like"/>
    <property type="match status" value="1"/>
</dbReference>
<evidence type="ECO:0000256" key="1">
    <source>
        <dbReference type="ARBA" id="ARBA00000448"/>
    </source>
</evidence>
<dbReference type="GO" id="GO:0030245">
    <property type="term" value="P:cellulose catabolic process"/>
    <property type="evidence" value="ECO:0007669"/>
    <property type="project" value="UniProtKB-UniPathway"/>
</dbReference>
<dbReference type="STRING" id="50990.A0A4Y7PV24"/>
<evidence type="ECO:0000256" key="5">
    <source>
        <dbReference type="ARBA" id="ARBA00023295"/>
    </source>
</evidence>
<dbReference type="PROSITE" id="PS00775">
    <property type="entry name" value="GLYCOSYL_HYDROL_F3"/>
    <property type="match status" value="1"/>
</dbReference>
<dbReference type="InterPro" id="IPR050288">
    <property type="entry name" value="Cellulose_deg_GH3"/>
</dbReference>
<keyword evidence="6" id="KW-0624">Polysaccharide degradation</keyword>
<dbReference type="UniPathway" id="UPA00696"/>
<dbReference type="InterPro" id="IPR001764">
    <property type="entry name" value="Glyco_hydro_3_N"/>
</dbReference>
<dbReference type="InterPro" id="IPR019800">
    <property type="entry name" value="Glyco_hydro_3_AS"/>
</dbReference>
<dbReference type="PRINTS" id="PR00133">
    <property type="entry name" value="GLHYDRLASE3"/>
</dbReference>
<accession>A0A4Y7PV24</accession>
<dbReference type="InterPro" id="IPR036962">
    <property type="entry name" value="Glyco_hydro_3_N_sf"/>
</dbReference>
<organism evidence="8 9">
    <name type="scientific">Rickenella mellea</name>
    <dbReference type="NCBI Taxonomy" id="50990"/>
    <lineage>
        <taxon>Eukaryota</taxon>
        <taxon>Fungi</taxon>
        <taxon>Dikarya</taxon>
        <taxon>Basidiomycota</taxon>
        <taxon>Agaricomycotina</taxon>
        <taxon>Agaricomycetes</taxon>
        <taxon>Hymenochaetales</taxon>
        <taxon>Rickenellaceae</taxon>
        <taxon>Rickenella</taxon>
    </lineage>
</organism>
<sequence>MPPSDFSKVDISAIVPQLTTDEAISLIAGVGFWHTHAVPRLSIPAIKVSDGPNGIRGNHFFMGTPAKCLPCATALGATWDTELIHEVGAKLLAPEAKLRQASVILAPTCNIQRSPLGGRSFESFSEDPFLSGMLAAAYVNGVQSGGIGTTIKHFVANDKEQDRMGYDSIVSPRALREIYLMPFMLAQKLAQPWAYMTAYNRVNGTHASENPTVLKNLLRNEWKFNGMVMSDWFGVYSVSESINAGLDLEMPGVRKWRTIEKVGHSIVSRKVTVRTIKERATKVLELVQRCAKECPEILDGDGEERTHESEEDTALMRRVAASSLVLLKNTNNVLPLDATKLKKVAVIGGNAKATVLSGGGSAALKASYFVSPYDGIIKALGKDVDVTYSEGARAFMTMPSLDYEMLTESGVRGWIGKWYCNGGDGFTAVGEPVKTHKIDETQLFISTSQPPGLTRKWTLMLEGRLKPRPVNTKFEFGLTVAGRAKLFVDGNLVIDNWTKQRPGEAFFGQGTVEEHGVYELSANTSHHIVVHFVNVRGPSDGEPDDASGSAVMESSAAVRLGGAPVQDPQQSLEDAVSLAQAADVAIVVVGLNSDWETEGYDRTTLALPGKTDELVKRVGEVNKNTVVVTQSGSSITMPWVDSVAGLVHAWYLGNATGDAIADVLFGKVNPAGKLSLTFPKRLEDVSSFGHFHSENGKIRYAEDLFVGYKHFQHSKVEPLFPFGYGLSYTTFAYENLKVSKPAITTKDGHADIQVTVSLTVKNTGHAAGSEVAQVYISHPKTSDLTHPPLLLKAFGKAHDIAPGASKDITLSLDKYAVSHWDESIGSWVVESGEYGVHVGPSSESLPLKGSIVIEKGRAFEWNGL</sequence>
<comment type="pathway">
    <text evidence="6">Glycan metabolism; cellulose degradation.</text>
</comment>
<dbReference type="InterPro" id="IPR036881">
    <property type="entry name" value="Glyco_hydro_3_C_sf"/>
</dbReference>
<dbReference type="SUPFAM" id="SSF52279">
    <property type="entry name" value="Beta-D-glucan exohydrolase, C-terminal domain"/>
    <property type="match status" value="1"/>
</dbReference>
<dbReference type="PANTHER" id="PTHR42715">
    <property type="entry name" value="BETA-GLUCOSIDASE"/>
    <property type="match status" value="1"/>
</dbReference>
<keyword evidence="9" id="KW-1185">Reference proteome</keyword>
<dbReference type="InterPro" id="IPR013783">
    <property type="entry name" value="Ig-like_fold"/>
</dbReference>
<gene>
    <name evidence="8" type="ORF">BD410DRAFT_900550</name>
</gene>
<keyword evidence="6" id="KW-0119">Carbohydrate metabolism</keyword>
<dbReference type="Pfam" id="PF14310">
    <property type="entry name" value="Fn3-like"/>
    <property type="match status" value="1"/>
</dbReference>
<keyword evidence="4 6" id="KW-0378">Hydrolase</keyword>
<dbReference type="InterPro" id="IPR011658">
    <property type="entry name" value="PA14_dom"/>
</dbReference>
<dbReference type="InterPro" id="IPR002772">
    <property type="entry name" value="Glyco_hydro_3_C"/>
</dbReference>
<evidence type="ECO:0000256" key="2">
    <source>
        <dbReference type="ARBA" id="ARBA00005336"/>
    </source>
</evidence>
<evidence type="ECO:0000313" key="9">
    <source>
        <dbReference type="Proteomes" id="UP000294933"/>
    </source>
</evidence>
<dbReference type="SUPFAM" id="SSF51445">
    <property type="entry name" value="(Trans)glycosidases"/>
    <property type="match status" value="1"/>
</dbReference>
<protein>
    <recommendedName>
        <fullName evidence="3 6">beta-glucosidase</fullName>
        <ecNumber evidence="3 6">3.2.1.21</ecNumber>
    </recommendedName>
</protein>
<dbReference type="InterPro" id="IPR037524">
    <property type="entry name" value="PA14/GLEYA"/>
</dbReference>
<comment type="similarity">
    <text evidence="2 6">Belongs to the glycosyl hydrolase 3 family.</text>
</comment>
<dbReference type="InterPro" id="IPR017853">
    <property type="entry name" value="GH"/>
</dbReference>
<dbReference type="OrthoDB" id="47059at2759"/>
<dbReference type="InterPro" id="IPR026891">
    <property type="entry name" value="Fn3-like"/>
</dbReference>